<dbReference type="EMBL" id="JACSIT010000138">
    <property type="protein sequence ID" value="MBC6995457.1"/>
    <property type="molecule type" value="Genomic_DNA"/>
</dbReference>
<reference evidence="2" key="1">
    <citation type="submission" date="2020-08" db="EMBL/GenBank/DDBJ databases">
        <title>Lewinella bacteria from marine environments.</title>
        <authorList>
            <person name="Zhong Y."/>
        </authorList>
    </citation>
    <scope>NUCLEOTIDE SEQUENCE</scope>
    <source>
        <strain evidence="2">KCTC 42187</strain>
    </source>
</reference>
<keyword evidence="1" id="KW-0472">Membrane</keyword>
<keyword evidence="1" id="KW-1133">Transmembrane helix</keyword>
<protein>
    <submittedName>
        <fullName evidence="2">Uncharacterized protein</fullName>
    </submittedName>
</protein>
<name>A0A923TE24_9BACT</name>
<organism evidence="2 3">
    <name type="scientific">Neolewinella lacunae</name>
    <dbReference type="NCBI Taxonomy" id="1517758"/>
    <lineage>
        <taxon>Bacteria</taxon>
        <taxon>Pseudomonadati</taxon>
        <taxon>Bacteroidota</taxon>
        <taxon>Saprospiria</taxon>
        <taxon>Saprospirales</taxon>
        <taxon>Lewinellaceae</taxon>
        <taxon>Neolewinella</taxon>
    </lineage>
</organism>
<sequence>MKTPEQKEPWNPTLLIFIAVYLMAVVFLLRVAPRVAILMFLLGALGGVAWAAWEGRRRWLGARLARKEERTFAGRVSKRLRECLAQEERFRSEAESIRESTRALREDLEKSGNAGADEIARGEQLIRDFEAEFNLRHAKAAFFADCAKRLRELLDRHRLHESIAARRKELEALRSTNFDDEASLEETRYHLEQDSIQLDTIAELSRDVAISYKAEQAEELRARLEKLRTSL</sequence>
<comment type="caution">
    <text evidence="2">The sequence shown here is derived from an EMBL/GenBank/DDBJ whole genome shotgun (WGS) entry which is preliminary data.</text>
</comment>
<evidence type="ECO:0000256" key="1">
    <source>
        <dbReference type="SAM" id="Phobius"/>
    </source>
</evidence>
<feature type="transmembrane region" description="Helical" evidence="1">
    <location>
        <begin position="12"/>
        <end position="29"/>
    </location>
</feature>
<feature type="transmembrane region" description="Helical" evidence="1">
    <location>
        <begin position="35"/>
        <end position="53"/>
    </location>
</feature>
<dbReference type="AlphaFoldDB" id="A0A923TE24"/>
<accession>A0A923TE24</accession>
<dbReference type="Proteomes" id="UP000650081">
    <property type="component" value="Unassembled WGS sequence"/>
</dbReference>
<keyword evidence="3" id="KW-1185">Reference proteome</keyword>
<keyword evidence="1" id="KW-0812">Transmembrane</keyword>
<dbReference type="RefSeq" id="WP_187467492.1">
    <property type="nucleotide sequence ID" value="NZ_JACSIT010000138.1"/>
</dbReference>
<gene>
    <name evidence="2" type="ORF">H9S92_14895</name>
</gene>
<evidence type="ECO:0000313" key="2">
    <source>
        <dbReference type="EMBL" id="MBC6995457.1"/>
    </source>
</evidence>
<evidence type="ECO:0000313" key="3">
    <source>
        <dbReference type="Proteomes" id="UP000650081"/>
    </source>
</evidence>
<proteinExistence type="predicted"/>